<name>A0ABM9APM9_9BACT</name>
<dbReference type="SUPFAM" id="SSF51182">
    <property type="entry name" value="RmlC-like cupins"/>
    <property type="match status" value="1"/>
</dbReference>
<evidence type="ECO:0000259" key="3">
    <source>
        <dbReference type="Pfam" id="PF02678"/>
    </source>
</evidence>
<dbReference type="InterPro" id="IPR011051">
    <property type="entry name" value="RmlC_Cupin_sf"/>
</dbReference>
<dbReference type="CDD" id="cd02247">
    <property type="entry name" value="cupin_pirin_C"/>
    <property type="match status" value="1"/>
</dbReference>
<evidence type="ECO:0000313" key="5">
    <source>
        <dbReference type="EMBL" id="CAH0995798.1"/>
    </source>
</evidence>
<dbReference type="Proteomes" id="UP000837932">
    <property type="component" value="Unassembled WGS sequence"/>
</dbReference>
<evidence type="ECO:0008006" key="7">
    <source>
        <dbReference type="Google" id="ProtNLM"/>
    </source>
</evidence>
<evidence type="ECO:0000313" key="6">
    <source>
        <dbReference type="Proteomes" id="UP000837932"/>
    </source>
</evidence>
<comment type="caution">
    <text evidence="5">The sequence shown here is derived from an EMBL/GenBank/DDBJ whole genome shotgun (WGS) entry which is preliminary data.</text>
</comment>
<dbReference type="InterPro" id="IPR014710">
    <property type="entry name" value="RmlC-like_jellyroll"/>
</dbReference>
<evidence type="ECO:0000256" key="2">
    <source>
        <dbReference type="RuleBase" id="RU003457"/>
    </source>
</evidence>
<evidence type="ECO:0000256" key="1">
    <source>
        <dbReference type="ARBA" id="ARBA00008416"/>
    </source>
</evidence>
<proteinExistence type="inferred from homology"/>
<sequence length="293" mass="32417">MKNIKSVQQVLAPPPAHMVGDGFRVHNFFPSGYNMGLQRMSPFFMLDYNSKVDFSPKDEPRGVGVHPHRGFETVTIAYQGKVAHHDSSGNQGVIGEGDVQWMTAGSGVLHKEYHEKEFSKNGGLFQMVQLWVNLPAKYKMTPPKYQGIENSQLGKYYLPDNQGLVEVIAGEYNGINGAASTFTPMNMYNIRVKKGTLLDISLVEKHNTGILVIEGNAKINEAETAPTDHFVLFRNDGTEVKIEALEDSVLLVLSGEPINEPIVPYGPFLMNSKAEILQAYDDLAKGKFGVLED</sequence>
<accession>A0ABM9APM9</accession>
<gene>
    <name evidence="5" type="ORF">EMA8858_01925</name>
</gene>
<keyword evidence="6" id="KW-1185">Reference proteome</keyword>
<evidence type="ECO:0000259" key="4">
    <source>
        <dbReference type="Pfam" id="PF05726"/>
    </source>
</evidence>
<dbReference type="InterPro" id="IPR003829">
    <property type="entry name" value="Pirin_N_dom"/>
</dbReference>
<feature type="domain" description="Pirin C-terminal" evidence="4">
    <location>
        <begin position="188"/>
        <end position="289"/>
    </location>
</feature>
<reference evidence="5" key="1">
    <citation type="submission" date="2021-12" db="EMBL/GenBank/DDBJ databases">
        <authorList>
            <person name="Rodrigo-Torres L."/>
            <person name="Arahal R. D."/>
            <person name="Lucena T."/>
        </authorList>
    </citation>
    <scope>NUCLEOTIDE SEQUENCE</scope>
    <source>
        <strain evidence="5">CECT 8858</strain>
    </source>
</reference>
<dbReference type="PIRSF" id="PIRSF006232">
    <property type="entry name" value="Pirin"/>
    <property type="match status" value="1"/>
</dbReference>
<feature type="domain" description="Pirin N-terminal" evidence="3">
    <location>
        <begin position="29"/>
        <end position="132"/>
    </location>
</feature>
<protein>
    <recommendedName>
        <fullName evidence="7">Pirin family protein</fullName>
    </recommendedName>
</protein>
<dbReference type="InterPro" id="IPR012093">
    <property type="entry name" value="Pirin"/>
</dbReference>
<dbReference type="InterPro" id="IPR008778">
    <property type="entry name" value="Pirin_C_dom"/>
</dbReference>
<dbReference type="InterPro" id="IPR053186">
    <property type="entry name" value="QDO-related"/>
</dbReference>
<dbReference type="PANTHER" id="PTHR43594">
    <property type="entry name" value="QUERCETIN 2,3-DIOXYGENASE"/>
    <property type="match status" value="1"/>
</dbReference>
<dbReference type="Gene3D" id="2.60.120.10">
    <property type="entry name" value="Jelly Rolls"/>
    <property type="match status" value="2"/>
</dbReference>
<dbReference type="PANTHER" id="PTHR43594:SF1">
    <property type="entry name" value="QUERCETIN 2,3-DIOXYGENASE PA2418-RELATED"/>
    <property type="match status" value="1"/>
</dbReference>
<organism evidence="5 6">
    <name type="scientific">Emticicia aquatica</name>
    <dbReference type="NCBI Taxonomy" id="1681835"/>
    <lineage>
        <taxon>Bacteria</taxon>
        <taxon>Pseudomonadati</taxon>
        <taxon>Bacteroidota</taxon>
        <taxon>Cytophagia</taxon>
        <taxon>Cytophagales</taxon>
        <taxon>Leadbetterellaceae</taxon>
        <taxon>Emticicia</taxon>
    </lineage>
</organism>
<dbReference type="RefSeq" id="WP_238806341.1">
    <property type="nucleotide sequence ID" value="NZ_CAKLPY010000001.1"/>
</dbReference>
<dbReference type="CDD" id="cd02909">
    <property type="entry name" value="cupin_pirin_N"/>
    <property type="match status" value="1"/>
</dbReference>
<dbReference type="EMBL" id="CAKLPY010000001">
    <property type="protein sequence ID" value="CAH0995798.1"/>
    <property type="molecule type" value="Genomic_DNA"/>
</dbReference>
<dbReference type="Pfam" id="PF02678">
    <property type="entry name" value="Pirin"/>
    <property type="match status" value="1"/>
</dbReference>
<comment type="similarity">
    <text evidence="1 2">Belongs to the pirin family.</text>
</comment>
<dbReference type="Pfam" id="PF05726">
    <property type="entry name" value="Pirin_C"/>
    <property type="match status" value="1"/>
</dbReference>